<proteinExistence type="predicted"/>
<evidence type="ECO:0000256" key="1">
    <source>
        <dbReference type="SAM" id="MobiDB-lite"/>
    </source>
</evidence>
<dbReference type="RefSeq" id="XP_040660729.1">
    <property type="nucleotide sequence ID" value="XM_040799846.1"/>
</dbReference>
<comment type="caution">
    <text evidence="3">The sequence shown here is derived from an EMBL/GenBank/DDBJ whole genome shotgun (WGS) entry which is preliminary data.</text>
</comment>
<dbReference type="Proteomes" id="UP000076580">
    <property type="component" value="Chromosome 01"/>
</dbReference>
<reference evidence="3 4" key="1">
    <citation type="journal article" date="2016" name="Sci. Rep.">
        <title>Insights into Adaptations to a Near-Obligate Nematode Endoparasitic Lifestyle from the Finished Genome of Drechmeria coniospora.</title>
        <authorList>
            <person name="Zhang L."/>
            <person name="Zhou Z."/>
            <person name="Guo Q."/>
            <person name="Fokkens L."/>
            <person name="Miskei M."/>
            <person name="Pocsi I."/>
            <person name="Zhang W."/>
            <person name="Chen M."/>
            <person name="Wang L."/>
            <person name="Sun Y."/>
            <person name="Donzelli B.G."/>
            <person name="Gibson D.M."/>
            <person name="Nelson D.R."/>
            <person name="Luo J.G."/>
            <person name="Rep M."/>
            <person name="Liu H."/>
            <person name="Yang S."/>
            <person name="Wang J."/>
            <person name="Krasnoff S.B."/>
            <person name="Xu Y."/>
            <person name="Molnar I."/>
            <person name="Lin M."/>
        </authorList>
    </citation>
    <scope>NUCLEOTIDE SEQUENCE [LARGE SCALE GENOMIC DNA]</scope>
    <source>
        <strain evidence="3 4">ARSEF 6962</strain>
    </source>
</reference>
<sequence>MPQLALSVTLLLQAYAVSSSVIDPATLVARDDGAFQIPTTCPTDREEFVRHRDKYKVEALNKIVYGCVPSLKPYVKPDDGSKENQVVARGDSNSIEEEPPTQNQQCIDAVKAWGCVHGLDCRFEQKCLKGFQRSKKGKSGFEIGNCAGQTQEMHCKISTNEAAAQEVEFDQVASWIIMAKEESTSGKIYIEFGRDNYDFVLFNGVVDKDVAGVPMNIPEMFGGNTTFSPRQLTGLDVRFIYSQLLQGSMYGSTVGRKDTFQIKSTNLIFEVTPIIDYKIEAWRRHTIIWTGNVNHEGWSADTGEQESSPFFDCLRTKNSECWQKQRYG</sequence>
<keyword evidence="2" id="KW-0732">Signal</keyword>
<feature type="signal peptide" evidence="2">
    <location>
        <begin position="1"/>
        <end position="19"/>
    </location>
</feature>
<evidence type="ECO:0000313" key="3">
    <source>
        <dbReference type="EMBL" id="KYK61377.1"/>
    </source>
</evidence>
<feature type="chain" id="PRO_5007580990" evidence="2">
    <location>
        <begin position="20"/>
        <end position="328"/>
    </location>
</feature>
<evidence type="ECO:0000256" key="2">
    <source>
        <dbReference type="SAM" id="SignalP"/>
    </source>
</evidence>
<dbReference type="InParanoid" id="A0A151GW86"/>
<keyword evidence="4" id="KW-1185">Reference proteome</keyword>
<accession>A0A151GW86</accession>
<dbReference type="GeneID" id="63715162"/>
<evidence type="ECO:0000313" key="4">
    <source>
        <dbReference type="Proteomes" id="UP000076580"/>
    </source>
</evidence>
<name>A0A151GW86_DRECN</name>
<feature type="region of interest" description="Disordered" evidence="1">
    <location>
        <begin position="78"/>
        <end position="100"/>
    </location>
</feature>
<dbReference type="AlphaFoldDB" id="A0A151GW86"/>
<dbReference type="EMBL" id="LAYC01000001">
    <property type="protein sequence ID" value="KYK61377.1"/>
    <property type="molecule type" value="Genomic_DNA"/>
</dbReference>
<gene>
    <name evidence="3" type="ORF">DCS_02519</name>
</gene>
<organism evidence="3 4">
    <name type="scientific">Drechmeria coniospora</name>
    <name type="common">Nematophagous fungus</name>
    <name type="synonym">Meria coniospora</name>
    <dbReference type="NCBI Taxonomy" id="98403"/>
    <lineage>
        <taxon>Eukaryota</taxon>
        <taxon>Fungi</taxon>
        <taxon>Dikarya</taxon>
        <taxon>Ascomycota</taxon>
        <taxon>Pezizomycotina</taxon>
        <taxon>Sordariomycetes</taxon>
        <taxon>Hypocreomycetidae</taxon>
        <taxon>Hypocreales</taxon>
        <taxon>Ophiocordycipitaceae</taxon>
        <taxon>Drechmeria</taxon>
    </lineage>
</organism>
<protein>
    <submittedName>
        <fullName evidence="3">Uncharacterized protein</fullName>
    </submittedName>
</protein>